<comment type="similarity">
    <text evidence="3">Belongs to the Integrator subunit 3 family.</text>
</comment>
<dbReference type="InterPro" id="IPR019333">
    <property type="entry name" value="INTS3_N"/>
</dbReference>
<feature type="compositionally biased region" description="Basic and acidic residues" evidence="8">
    <location>
        <begin position="529"/>
        <end position="545"/>
    </location>
</feature>
<dbReference type="InterPro" id="IPR045334">
    <property type="entry name" value="INTS3"/>
</dbReference>
<evidence type="ECO:0000313" key="10">
    <source>
        <dbReference type="EnsemblMetazoa" id="CJA10322b.1"/>
    </source>
</evidence>
<evidence type="ECO:0000313" key="11">
    <source>
        <dbReference type="Proteomes" id="UP000005237"/>
    </source>
</evidence>
<evidence type="ECO:0000259" key="9">
    <source>
        <dbReference type="PROSITE" id="PS50202"/>
    </source>
</evidence>
<dbReference type="PANTHER" id="PTHR13587:SF7">
    <property type="entry name" value="INTEGRATOR COMPLEX SUBUNIT 3"/>
    <property type="match status" value="1"/>
</dbReference>
<feature type="region of interest" description="Disordered" evidence="8">
    <location>
        <begin position="840"/>
        <end position="895"/>
    </location>
</feature>
<dbReference type="Pfam" id="PF00635">
    <property type="entry name" value="Motile_Sperm"/>
    <property type="match status" value="1"/>
</dbReference>
<evidence type="ECO:0000256" key="1">
    <source>
        <dbReference type="ARBA" id="ARBA00004123"/>
    </source>
</evidence>
<name>A0A8R1HSA8_CAEJA</name>
<evidence type="ECO:0000256" key="7">
    <source>
        <dbReference type="ARBA" id="ARBA00054331"/>
    </source>
</evidence>
<keyword evidence="4" id="KW-0963">Cytoplasm</keyword>
<dbReference type="AlphaFoldDB" id="A0A8R1HSA8"/>
<evidence type="ECO:0000256" key="5">
    <source>
        <dbReference type="ARBA" id="ARBA00023242"/>
    </source>
</evidence>
<keyword evidence="11" id="KW-1185">Reference proteome</keyword>
<sequence length="895" mass="102264">MNEQQSRRVQKLMKVNMKSEHPPELIIKFVNDSIMLDSRINGMSDKEVIDVLIAKEEHEAKSVGVMFHILTCGENQELFSRMIRYINGGGVDYWHTILCNMNMALFELWTFIHWTCKEQLMRLIREGVRQNVKQIENVVMSAFRTTISSSDFVTKTRILNYLSSIIREHDMWFKSQKSCSALVSTILTSVSHAIVSSPAPLTKDDVFRENMTNFVHFVIKTRKPDCATLGRDFLLILIKLGKLPQIEDIWKDLAQNPSSYGVSGIADYMSKPNMLQQLRLSVELMRRIEFMVHHGGKNLQIYFSWLTNKFLRSNDGVGVRAECVRFLMSMQLDPAKLPAIVFENRVQLLHLLIATCQPGPDQQWLKLCLFLDWFGCDERTPMNFNNIDVPLNVIRHSLFLQAPPPHQSSLIQGSHCSHFANSLLEFVCKSVDVILPIIAPQIRKNVNNAMRGCRDRMQHNFSQILDNHKIDRRVTDLLRSVFPDLVRNSSSVLTTAPAKQKKRIVEEKSTVPPPQETDEAVRVLPSTEKNLEKKNEKARIRKEKEQDENENDLNTSMKLLKGELKEKMEVFRNQWKESDENADKCEALENILNTILNSDENLDDTQQELAAQCLLGIMGSVVVDEKSLLPENEKDFSDSFTHPIYYFLRILCYPPDDDDSASEIMTNLMSAMREKDSTLTYVFLYFIKGTGTRLKDCIECYREVARVSDRGVDEMLASDLQMCAINDSRLFAYLLPFVFSHFEEDVMQSPELLQTLCSNLDAVQLRSFVSDVIRCSHMVESGACQSIGNAASDRVQRAYDDKHTYHIKVINSSARRIGYGIKTTNMKRLGVDPLRGVLDPKEAVSPSSGPTLRMEPPSSSVASGSSETVWCAEREPSNRVQSITRHRDPDKLPKQ</sequence>
<dbReference type="SUPFAM" id="SSF49354">
    <property type="entry name" value="PapD-like"/>
    <property type="match status" value="1"/>
</dbReference>
<dbReference type="InterPro" id="IPR000535">
    <property type="entry name" value="MSP_dom"/>
</dbReference>
<evidence type="ECO:0000256" key="2">
    <source>
        <dbReference type="ARBA" id="ARBA00004496"/>
    </source>
</evidence>
<evidence type="ECO:0000256" key="6">
    <source>
        <dbReference type="ARBA" id="ARBA00032741"/>
    </source>
</evidence>
<feature type="compositionally biased region" description="Basic and acidic residues" evidence="8">
    <location>
        <begin position="885"/>
        <end position="895"/>
    </location>
</feature>
<feature type="region of interest" description="Disordered" evidence="8">
    <location>
        <begin position="496"/>
        <end position="551"/>
    </location>
</feature>
<dbReference type="Pfam" id="PF10189">
    <property type="entry name" value="Ints3_N"/>
    <property type="match status" value="1"/>
</dbReference>
<dbReference type="InterPro" id="IPR013783">
    <property type="entry name" value="Ig-like_fold"/>
</dbReference>
<feature type="domain" description="MSP" evidence="9">
    <location>
        <begin position="776"/>
        <end position="895"/>
    </location>
</feature>
<evidence type="ECO:0000256" key="3">
    <source>
        <dbReference type="ARBA" id="ARBA00006130"/>
    </source>
</evidence>
<evidence type="ECO:0000256" key="4">
    <source>
        <dbReference type="ARBA" id="ARBA00022490"/>
    </source>
</evidence>
<reference evidence="11" key="1">
    <citation type="submission" date="2010-08" db="EMBL/GenBank/DDBJ databases">
        <authorList>
            <consortium name="Caenorhabditis japonica Sequencing Consortium"/>
            <person name="Wilson R.K."/>
        </authorList>
    </citation>
    <scope>NUCLEOTIDE SEQUENCE [LARGE SCALE GENOMIC DNA]</scope>
    <source>
        <strain evidence="11">DF5081</strain>
    </source>
</reference>
<dbReference type="InterPro" id="IPR008962">
    <property type="entry name" value="PapD-like_sf"/>
</dbReference>
<dbReference type="Gene3D" id="2.60.40.10">
    <property type="entry name" value="Immunoglobulins"/>
    <property type="match status" value="1"/>
</dbReference>
<comment type="subcellular location">
    <subcellularLocation>
        <location evidence="2">Cytoplasm</location>
    </subcellularLocation>
    <subcellularLocation>
        <location evidence="1">Nucleus</location>
    </subcellularLocation>
</comment>
<dbReference type="GO" id="GO:0005737">
    <property type="term" value="C:cytoplasm"/>
    <property type="evidence" value="ECO:0007669"/>
    <property type="project" value="UniProtKB-SubCell"/>
</dbReference>
<proteinExistence type="inferred from homology"/>
<keyword evidence="5" id="KW-0539">Nucleus</keyword>
<accession>A0A8R1HSA8</accession>
<protein>
    <recommendedName>
        <fullName evidence="6">SOSS complex subunit A homolog</fullName>
    </recommendedName>
</protein>
<dbReference type="Pfam" id="PF24566">
    <property type="entry name" value="HEAT_Ints3_C"/>
    <property type="match status" value="1"/>
</dbReference>
<dbReference type="EnsemblMetazoa" id="CJA10322b.1">
    <property type="protein sequence ID" value="CJA10322b.1"/>
    <property type="gene ID" value="WBGene00129526"/>
</dbReference>
<dbReference type="InterPro" id="IPR056518">
    <property type="entry name" value="HEAT_Ints3_C"/>
</dbReference>
<dbReference type="InterPro" id="IPR016024">
    <property type="entry name" value="ARM-type_fold"/>
</dbReference>
<organism evidence="10 11">
    <name type="scientific">Caenorhabditis japonica</name>
    <dbReference type="NCBI Taxonomy" id="281687"/>
    <lineage>
        <taxon>Eukaryota</taxon>
        <taxon>Metazoa</taxon>
        <taxon>Ecdysozoa</taxon>
        <taxon>Nematoda</taxon>
        <taxon>Chromadorea</taxon>
        <taxon>Rhabditida</taxon>
        <taxon>Rhabditina</taxon>
        <taxon>Rhabditomorpha</taxon>
        <taxon>Rhabditoidea</taxon>
        <taxon>Rhabditidae</taxon>
        <taxon>Peloderinae</taxon>
        <taxon>Caenorhabditis</taxon>
    </lineage>
</organism>
<dbReference type="PANTHER" id="PTHR13587">
    <property type="entry name" value="INTEGRATOR COMPLEX SUBUNIT 3"/>
    <property type="match status" value="1"/>
</dbReference>
<dbReference type="SUPFAM" id="SSF48371">
    <property type="entry name" value="ARM repeat"/>
    <property type="match status" value="1"/>
</dbReference>
<evidence type="ECO:0000256" key="8">
    <source>
        <dbReference type="SAM" id="MobiDB-lite"/>
    </source>
</evidence>
<comment type="function">
    <text evidence="7">Component of the integrator complex, a multiprotein complex that terminates RNA polymerase II (Pol II) transcription in the promoter-proximal region of genes. The integrator complex provides a quality checkpoint during transcription elongation by driving premature transcription termination of transcripts that are unfavorably configured for transcriptional elongation: the complex terminates transcription by (1) catalyzing dephosphorylation of the C-terminal domain (CTD) of Pol II subunit Polr2A/Rbp1 and Spt5, and (2) degrading the exiting nascent RNA transcript via endonuclease activity. The integrator complex is also involved in the 3'-end processing of the U7 snRNA, and also the spliceosomal snRNAs U1, U2, U4 and U5.</text>
</comment>
<reference evidence="10" key="2">
    <citation type="submission" date="2022-06" db="UniProtKB">
        <authorList>
            <consortium name="EnsemblMetazoa"/>
        </authorList>
    </citation>
    <scope>IDENTIFICATION</scope>
    <source>
        <strain evidence="10">DF5081</strain>
    </source>
</reference>
<dbReference type="GO" id="GO:0005634">
    <property type="term" value="C:nucleus"/>
    <property type="evidence" value="ECO:0007669"/>
    <property type="project" value="UniProtKB-SubCell"/>
</dbReference>
<dbReference type="Proteomes" id="UP000005237">
    <property type="component" value="Unassembled WGS sequence"/>
</dbReference>
<dbReference type="PROSITE" id="PS50202">
    <property type="entry name" value="MSP"/>
    <property type="match status" value="1"/>
</dbReference>